<protein>
    <submittedName>
        <fullName evidence="4">Stringent starvation protein A</fullName>
    </submittedName>
</protein>
<evidence type="ECO:0000259" key="3">
    <source>
        <dbReference type="PROSITE" id="PS50405"/>
    </source>
</evidence>
<dbReference type="PATRIC" id="fig|251702.3.peg.2128"/>
<dbReference type="InterPro" id="IPR004045">
    <property type="entry name" value="Glutathione_S-Trfase_N"/>
</dbReference>
<dbReference type="SUPFAM" id="SSF52833">
    <property type="entry name" value="Thioredoxin-like"/>
    <property type="match status" value="1"/>
</dbReference>
<dbReference type="InterPro" id="IPR004046">
    <property type="entry name" value="GST_C"/>
</dbReference>
<comment type="similarity">
    <text evidence="1">Belongs to the GST superfamily. HSP26 family.</text>
</comment>
<dbReference type="Proteomes" id="UP000050425">
    <property type="component" value="Unassembled WGS sequence"/>
</dbReference>
<evidence type="ECO:0000256" key="1">
    <source>
        <dbReference type="ARBA" id="ARBA00009929"/>
    </source>
</evidence>
<accession>A0A0P9NQN2</accession>
<name>A0A0P9NQN2_9PSED</name>
<feature type="domain" description="GST N-terminal" evidence="2">
    <location>
        <begin position="13"/>
        <end position="91"/>
    </location>
</feature>
<comment type="caution">
    <text evidence="4">The sequence shown here is derived from an EMBL/GenBank/DDBJ whole genome shotgun (WGS) entry which is preliminary data.</text>
</comment>
<sequence>MLQARRTAMGVTNRLACYSDPADHYSHRVRIVLAEKGVSAEIIEVVAGRHPPQLIEVNPYGSVPTLVDRDLALYESTVVMEYLDERYPHPPLLPVYPVTRANSRLLIHRIQRDWCGLVDLILDTRSKEPARVQARKELRESLTGVSPLFAEKAFFMSDELSLVDCCLLPILWRLPILGIELPRPAKPLLDYMERQFAREAFQASLSAAEREMR</sequence>
<dbReference type="PROSITE" id="PS50405">
    <property type="entry name" value="GST_CTER"/>
    <property type="match status" value="1"/>
</dbReference>
<dbReference type="InterPro" id="IPR036282">
    <property type="entry name" value="Glutathione-S-Trfase_C_sf"/>
</dbReference>
<gene>
    <name evidence="4" type="ORF">ALO88_04878</name>
</gene>
<reference evidence="4 5" key="1">
    <citation type="submission" date="2015-09" db="EMBL/GenBank/DDBJ databases">
        <title>Genome announcement of multiple Pseudomonas syringae strains.</title>
        <authorList>
            <person name="Thakur S."/>
            <person name="Wang P.W."/>
            <person name="Gong Y."/>
            <person name="Weir B.S."/>
            <person name="Guttman D.S."/>
        </authorList>
    </citation>
    <scope>NUCLEOTIDE SEQUENCE [LARGE SCALE GENOMIC DNA]</scope>
    <source>
        <strain evidence="4 5">ICMP4303</strain>
    </source>
</reference>
<dbReference type="PANTHER" id="PTHR43968:SF6">
    <property type="entry name" value="GLUTATHIONE S-TRANSFERASE OMEGA"/>
    <property type="match status" value="1"/>
</dbReference>
<dbReference type="InterPro" id="IPR010987">
    <property type="entry name" value="Glutathione-S-Trfase_C-like"/>
</dbReference>
<dbReference type="Gene3D" id="1.20.1050.10">
    <property type="match status" value="1"/>
</dbReference>
<dbReference type="PANTHER" id="PTHR43968">
    <property type="match status" value="1"/>
</dbReference>
<dbReference type="Pfam" id="PF00043">
    <property type="entry name" value="GST_C"/>
    <property type="match status" value="1"/>
</dbReference>
<dbReference type="InterPro" id="IPR034341">
    <property type="entry name" value="SspA_N"/>
</dbReference>
<dbReference type="InterPro" id="IPR036249">
    <property type="entry name" value="Thioredoxin-like_sf"/>
</dbReference>
<dbReference type="InterPro" id="IPR034342">
    <property type="entry name" value="SspA_C"/>
</dbReference>
<organism evidence="4 5">
    <name type="scientific">Pseudomonas syringae pv. antirrhini</name>
    <dbReference type="NCBI Taxonomy" id="251702"/>
    <lineage>
        <taxon>Bacteria</taxon>
        <taxon>Pseudomonadati</taxon>
        <taxon>Pseudomonadota</taxon>
        <taxon>Gammaproteobacteria</taxon>
        <taxon>Pseudomonadales</taxon>
        <taxon>Pseudomonadaceae</taxon>
        <taxon>Pseudomonas</taxon>
    </lineage>
</organism>
<evidence type="ECO:0000259" key="2">
    <source>
        <dbReference type="PROSITE" id="PS50404"/>
    </source>
</evidence>
<dbReference type="SFLD" id="SFLDG00358">
    <property type="entry name" value="Main_(cytGST)"/>
    <property type="match status" value="1"/>
</dbReference>
<evidence type="ECO:0000313" key="5">
    <source>
        <dbReference type="Proteomes" id="UP000050425"/>
    </source>
</evidence>
<dbReference type="InterPro" id="IPR050983">
    <property type="entry name" value="GST_Omega/HSP26"/>
</dbReference>
<dbReference type="CDD" id="cd03186">
    <property type="entry name" value="GST_C_SspA"/>
    <property type="match status" value="1"/>
</dbReference>
<dbReference type="EMBL" id="LJPT01000130">
    <property type="protein sequence ID" value="KPW46345.1"/>
    <property type="molecule type" value="Genomic_DNA"/>
</dbReference>
<dbReference type="InterPro" id="IPR040079">
    <property type="entry name" value="Glutathione_S-Trfase"/>
</dbReference>
<dbReference type="SFLD" id="SFLDS00019">
    <property type="entry name" value="Glutathione_Transferase_(cytos"/>
    <property type="match status" value="1"/>
</dbReference>
<proteinExistence type="inferred from homology"/>
<dbReference type="GO" id="GO:0005737">
    <property type="term" value="C:cytoplasm"/>
    <property type="evidence" value="ECO:0007669"/>
    <property type="project" value="TreeGrafter"/>
</dbReference>
<evidence type="ECO:0000313" key="4">
    <source>
        <dbReference type="EMBL" id="KPW46345.1"/>
    </source>
</evidence>
<dbReference type="CDD" id="cd03059">
    <property type="entry name" value="GST_N_SspA"/>
    <property type="match status" value="1"/>
</dbReference>
<dbReference type="Pfam" id="PF13417">
    <property type="entry name" value="GST_N_3"/>
    <property type="match status" value="1"/>
</dbReference>
<dbReference type="Gene3D" id="3.40.30.10">
    <property type="entry name" value="Glutaredoxin"/>
    <property type="match status" value="1"/>
</dbReference>
<dbReference type="PROSITE" id="PS50404">
    <property type="entry name" value="GST_NTER"/>
    <property type="match status" value="1"/>
</dbReference>
<dbReference type="SUPFAM" id="SSF47616">
    <property type="entry name" value="GST C-terminal domain-like"/>
    <property type="match status" value="1"/>
</dbReference>
<dbReference type="AlphaFoldDB" id="A0A0P9NQN2"/>
<feature type="domain" description="GST C-terminal" evidence="3">
    <location>
        <begin position="96"/>
        <end position="213"/>
    </location>
</feature>